<dbReference type="FunFam" id="3.40.50.1260:FF:000005">
    <property type="entry name" value="Phosphoglycerate kinase"/>
    <property type="match status" value="1"/>
</dbReference>
<protein>
    <recommendedName>
        <fullName evidence="5 13">Phosphoglycerate kinase</fullName>
        <ecNumber evidence="5 13">2.7.2.3</ecNumber>
    </recommendedName>
</protein>
<dbReference type="SUPFAM" id="SSF53748">
    <property type="entry name" value="Phosphoglycerate kinase"/>
    <property type="match status" value="1"/>
</dbReference>
<dbReference type="Pfam" id="PF00162">
    <property type="entry name" value="PGK"/>
    <property type="match status" value="1"/>
</dbReference>
<comment type="subunit">
    <text evidence="4 14">Monomer.</text>
</comment>
<keyword evidence="11" id="KW-0460">Magnesium</keyword>
<dbReference type="PANTHER" id="PTHR11406">
    <property type="entry name" value="PHOSPHOGLYCERATE KINASE"/>
    <property type="match status" value="1"/>
</dbReference>
<keyword evidence="6 13" id="KW-0808">Transferase</keyword>
<dbReference type="GO" id="GO:0005524">
    <property type="term" value="F:ATP binding"/>
    <property type="evidence" value="ECO:0007669"/>
    <property type="project" value="UniProtKB-KW"/>
</dbReference>
<dbReference type="PROSITE" id="PS00111">
    <property type="entry name" value="PGLYCERATE_KINASE"/>
    <property type="match status" value="1"/>
</dbReference>
<dbReference type="PRINTS" id="PR00477">
    <property type="entry name" value="PHGLYCKINASE"/>
</dbReference>
<comment type="cofactor">
    <cofactor evidence="1">
        <name>Mg(2+)</name>
        <dbReference type="ChEBI" id="CHEBI:18420"/>
    </cofactor>
</comment>
<dbReference type="GO" id="GO:0046872">
    <property type="term" value="F:metal ion binding"/>
    <property type="evidence" value="ECO:0007669"/>
    <property type="project" value="UniProtKB-KW"/>
</dbReference>
<organism evidence="16">
    <name type="scientific">Perkinsus marinus (strain ATCC 50983 / TXsc)</name>
    <dbReference type="NCBI Taxonomy" id="423536"/>
    <lineage>
        <taxon>Eukaryota</taxon>
        <taxon>Sar</taxon>
        <taxon>Alveolata</taxon>
        <taxon>Perkinsozoa</taxon>
        <taxon>Perkinsea</taxon>
        <taxon>Perkinsida</taxon>
        <taxon>Perkinsidae</taxon>
        <taxon>Perkinsus</taxon>
    </lineage>
</organism>
<keyword evidence="10" id="KW-0067">ATP-binding</keyword>
<keyword evidence="8" id="KW-0547">Nucleotide-binding</keyword>
<dbReference type="GO" id="GO:0006096">
    <property type="term" value="P:glycolytic process"/>
    <property type="evidence" value="ECO:0007669"/>
    <property type="project" value="UniProtKB-UniPathway"/>
</dbReference>
<dbReference type="InterPro" id="IPR036043">
    <property type="entry name" value="Phosphoglycerate_kinase_sf"/>
</dbReference>
<evidence type="ECO:0000256" key="1">
    <source>
        <dbReference type="ARBA" id="ARBA00001946"/>
    </source>
</evidence>
<evidence type="ECO:0000256" key="8">
    <source>
        <dbReference type="ARBA" id="ARBA00022741"/>
    </source>
</evidence>
<dbReference type="Proteomes" id="UP000007800">
    <property type="component" value="Unassembled WGS sequence"/>
</dbReference>
<dbReference type="OrthoDB" id="275353at2759"/>
<proteinExistence type="inferred from homology"/>
<dbReference type="EC" id="2.7.2.3" evidence="5 13"/>
<comment type="pathway">
    <text evidence="2 13">Carbohydrate degradation; glycolysis; pyruvate from D-glyceraldehyde 3-phosphate: step 2/5.</text>
</comment>
<dbReference type="GO" id="GO:0006094">
    <property type="term" value="P:gluconeogenesis"/>
    <property type="evidence" value="ECO:0007669"/>
    <property type="project" value="TreeGrafter"/>
</dbReference>
<dbReference type="AlphaFoldDB" id="C5KE62"/>
<evidence type="ECO:0000256" key="11">
    <source>
        <dbReference type="ARBA" id="ARBA00022842"/>
    </source>
</evidence>
<evidence type="ECO:0000313" key="16">
    <source>
        <dbReference type="Proteomes" id="UP000007800"/>
    </source>
</evidence>
<dbReference type="GO" id="GO:0004618">
    <property type="term" value="F:phosphoglycerate kinase activity"/>
    <property type="evidence" value="ECO:0007669"/>
    <property type="project" value="UniProtKB-EC"/>
</dbReference>
<evidence type="ECO:0000256" key="12">
    <source>
        <dbReference type="ARBA" id="ARBA00023152"/>
    </source>
</evidence>
<comment type="similarity">
    <text evidence="3 13">Belongs to the phosphoglycerate kinase family.</text>
</comment>
<dbReference type="InParanoid" id="C5KE62"/>
<dbReference type="GeneID" id="9053553"/>
<dbReference type="GO" id="GO:0005829">
    <property type="term" value="C:cytosol"/>
    <property type="evidence" value="ECO:0007669"/>
    <property type="project" value="TreeGrafter"/>
</dbReference>
<keyword evidence="7" id="KW-0479">Metal-binding</keyword>
<dbReference type="PANTHER" id="PTHR11406:SF0">
    <property type="entry name" value="PHOSPHOGLYCERATE KINASE"/>
    <property type="match status" value="1"/>
</dbReference>
<evidence type="ECO:0000313" key="15">
    <source>
        <dbReference type="EMBL" id="EER17232.1"/>
    </source>
</evidence>
<evidence type="ECO:0000256" key="5">
    <source>
        <dbReference type="ARBA" id="ARBA00013061"/>
    </source>
</evidence>
<dbReference type="EMBL" id="GG672198">
    <property type="protein sequence ID" value="EER17232.1"/>
    <property type="molecule type" value="Genomic_DNA"/>
</dbReference>
<evidence type="ECO:0000256" key="13">
    <source>
        <dbReference type="RuleBase" id="RU000532"/>
    </source>
</evidence>
<dbReference type="Gene3D" id="3.40.50.1260">
    <property type="entry name" value="Phosphoglycerate kinase, N-terminal domain"/>
    <property type="match status" value="1"/>
</dbReference>
<evidence type="ECO:0000256" key="6">
    <source>
        <dbReference type="ARBA" id="ARBA00022679"/>
    </source>
</evidence>
<keyword evidence="9 13" id="KW-0418">Kinase</keyword>
<dbReference type="InterPro" id="IPR015911">
    <property type="entry name" value="Phosphoglycerate_kinase_CS"/>
</dbReference>
<accession>C5KE62</accession>
<dbReference type="GO" id="GO:0043531">
    <property type="term" value="F:ADP binding"/>
    <property type="evidence" value="ECO:0007669"/>
    <property type="project" value="TreeGrafter"/>
</dbReference>
<gene>
    <name evidence="15" type="ORF">Pmar_PMAR025788</name>
</gene>
<dbReference type="UniPathway" id="UPA00109">
    <property type="reaction ID" value="UER00185"/>
</dbReference>
<evidence type="ECO:0000256" key="4">
    <source>
        <dbReference type="ARBA" id="ARBA00011245"/>
    </source>
</evidence>
<evidence type="ECO:0000256" key="14">
    <source>
        <dbReference type="RuleBase" id="RU000696"/>
    </source>
</evidence>
<evidence type="ECO:0000256" key="10">
    <source>
        <dbReference type="ARBA" id="ARBA00022840"/>
    </source>
</evidence>
<dbReference type="InterPro" id="IPR001576">
    <property type="entry name" value="Phosphoglycerate_kinase"/>
</dbReference>
<comment type="catalytic activity">
    <reaction evidence="13">
        <text>(2R)-3-phosphoglycerate + ATP = (2R)-3-phospho-glyceroyl phosphate + ADP</text>
        <dbReference type="Rhea" id="RHEA:14801"/>
        <dbReference type="ChEBI" id="CHEBI:30616"/>
        <dbReference type="ChEBI" id="CHEBI:57604"/>
        <dbReference type="ChEBI" id="CHEBI:58272"/>
        <dbReference type="ChEBI" id="CHEBI:456216"/>
        <dbReference type="EC" id="2.7.2.3"/>
    </reaction>
</comment>
<sequence length="150" mass="16267">MLSSKLTLNNISEEEIKGKRVLMRVDFNVPIKEGRVADKTRIVKTIPTIKRVMEMGAQSIVLMSHLGRPQGQRKEEFSLAPVVPVLAGLLEHEVTFVPDCVGDVAIKACAAPAQGSIILLENLRFHIEEEGKGVNANGEKVKAAAEDVAA</sequence>
<dbReference type="InterPro" id="IPR015824">
    <property type="entry name" value="Phosphoglycerate_kinase_N"/>
</dbReference>
<dbReference type="RefSeq" id="XP_002785436.1">
    <property type="nucleotide sequence ID" value="XM_002785390.1"/>
</dbReference>
<keyword evidence="12" id="KW-0324">Glycolysis</keyword>
<name>C5KE62_PERM5</name>
<evidence type="ECO:0000256" key="9">
    <source>
        <dbReference type="ARBA" id="ARBA00022777"/>
    </source>
</evidence>
<evidence type="ECO:0000256" key="7">
    <source>
        <dbReference type="ARBA" id="ARBA00022723"/>
    </source>
</evidence>
<reference evidence="15 16" key="1">
    <citation type="submission" date="2008-07" db="EMBL/GenBank/DDBJ databases">
        <authorList>
            <person name="El-Sayed N."/>
            <person name="Caler E."/>
            <person name="Inman J."/>
            <person name="Amedeo P."/>
            <person name="Hass B."/>
            <person name="Wortman J."/>
        </authorList>
    </citation>
    <scope>NUCLEOTIDE SEQUENCE [LARGE SCALE GENOMIC DNA]</scope>
    <source>
        <strain evidence="16">ATCC 50983 / TXsc</strain>
    </source>
</reference>
<keyword evidence="16" id="KW-1185">Reference proteome</keyword>
<evidence type="ECO:0000256" key="3">
    <source>
        <dbReference type="ARBA" id="ARBA00008982"/>
    </source>
</evidence>
<evidence type="ECO:0000256" key="2">
    <source>
        <dbReference type="ARBA" id="ARBA00004838"/>
    </source>
</evidence>